<keyword evidence="3" id="KW-0378">Hydrolase</keyword>
<dbReference type="OrthoDB" id="333547at2"/>
<dbReference type="HOGENOM" id="CLU_695672_0_0_11"/>
<sequence length="396" mass="41876">MTERRLARPDAVLRGQEAGAGPTVLLLHAGGERRRVWTPVIDVLVEAGFRCVAFDQRGHGDSDGSPRTLALCADDVAAMLYAEPPGCVVVGASLGGLAAIAALGDPAVRARVAGLVLVDVVPGLDPGRVRRFLAAGGLLDTNAGLVEDILARVPRLEEVTARLDRPVLLVRGGDGSPVTDDDVDRLLRRAPHTAVTHIRGAGHLIARDRPVPLAETIAAVTAEWPALALLRDLGAEQAGHPGGTLLDHLRRVRDQVADGGGSRRARLAALCHAAYGTDGFPHPLLPPDQRARLRAAIGDAAESLVHRYGVCDRSRTYAHLGTTPLPLTDRFTGETVPLAADDLTDFALLTIANELDVARTARLTPEARRGIRTLIAALSVYVPDFGSRALADPCLR</sequence>
<dbReference type="GO" id="GO:0016746">
    <property type="term" value="F:acyltransferase activity"/>
    <property type="evidence" value="ECO:0007669"/>
    <property type="project" value="UniProtKB-KW"/>
</dbReference>
<dbReference type="eggNOG" id="COG2267">
    <property type="taxonomic scope" value="Bacteria"/>
</dbReference>
<dbReference type="InterPro" id="IPR000073">
    <property type="entry name" value="AB_hydrolase_1"/>
</dbReference>
<dbReference type="InterPro" id="IPR029058">
    <property type="entry name" value="AB_hydrolase_fold"/>
</dbReference>
<dbReference type="SUPFAM" id="SSF53474">
    <property type="entry name" value="alpha/beta-Hydrolases"/>
    <property type="match status" value="1"/>
</dbReference>
<gene>
    <name evidence="3" type="ordered locus">AMED_2924</name>
</gene>
<dbReference type="KEGG" id="amd:AMED_2924"/>
<dbReference type="RefSeq" id="WP_013224790.1">
    <property type="nucleotide sequence ID" value="NC_014318.1"/>
</dbReference>
<dbReference type="PANTHER" id="PTHR43194:SF2">
    <property type="entry name" value="PEROXISOMAL MEMBRANE PROTEIN LPX1"/>
    <property type="match status" value="1"/>
</dbReference>
<dbReference type="GeneID" id="92870696"/>
<evidence type="ECO:0000313" key="4">
    <source>
        <dbReference type="Proteomes" id="UP000000328"/>
    </source>
</evidence>
<evidence type="ECO:0000259" key="2">
    <source>
        <dbReference type="Pfam" id="PF20680"/>
    </source>
</evidence>
<dbReference type="AlphaFoldDB" id="A0A0H3D5A2"/>
<feature type="domain" description="AB hydrolase-1" evidence="1">
    <location>
        <begin position="22"/>
        <end position="120"/>
    </location>
</feature>
<dbReference type="InterPro" id="IPR049202">
    <property type="entry name" value="DUF6817"/>
</dbReference>
<dbReference type="Pfam" id="PF00561">
    <property type="entry name" value="Abhydrolase_1"/>
    <property type="match status" value="1"/>
</dbReference>
<dbReference type="Gene3D" id="3.40.50.1820">
    <property type="entry name" value="alpha/beta hydrolase"/>
    <property type="match status" value="2"/>
</dbReference>
<dbReference type="PATRIC" id="fig|749927.5.peg.3020"/>
<proteinExistence type="predicted"/>
<dbReference type="EMBL" id="CP002000">
    <property type="protein sequence ID" value="ADJ44718.1"/>
    <property type="molecule type" value="Genomic_DNA"/>
</dbReference>
<protein>
    <submittedName>
        <fullName evidence="3">Predicted hydrolase/acyltransferase</fullName>
    </submittedName>
</protein>
<evidence type="ECO:0000259" key="1">
    <source>
        <dbReference type="Pfam" id="PF00561"/>
    </source>
</evidence>
<organism evidence="3 4">
    <name type="scientific">Amycolatopsis mediterranei (strain U-32)</name>
    <dbReference type="NCBI Taxonomy" id="749927"/>
    <lineage>
        <taxon>Bacteria</taxon>
        <taxon>Bacillati</taxon>
        <taxon>Actinomycetota</taxon>
        <taxon>Actinomycetes</taxon>
        <taxon>Pseudonocardiales</taxon>
        <taxon>Pseudonocardiaceae</taxon>
        <taxon>Amycolatopsis</taxon>
    </lineage>
</organism>
<dbReference type="GO" id="GO:0016787">
    <property type="term" value="F:hydrolase activity"/>
    <property type="evidence" value="ECO:0007669"/>
    <property type="project" value="UniProtKB-KW"/>
</dbReference>
<keyword evidence="3" id="KW-0808">Transferase</keyword>
<dbReference type="InterPro" id="IPR050228">
    <property type="entry name" value="Carboxylesterase_BioH"/>
</dbReference>
<name>A0A0H3D5A2_AMYMU</name>
<keyword evidence="3" id="KW-0012">Acyltransferase</keyword>
<dbReference type="PANTHER" id="PTHR43194">
    <property type="entry name" value="HYDROLASE ALPHA/BETA FOLD FAMILY"/>
    <property type="match status" value="1"/>
</dbReference>
<feature type="domain" description="DUF6817" evidence="2">
    <location>
        <begin position="229"/>
        <end position="313"/>
    </location>
</feature>
<evidence type="ECO:0000313" key="3">
    <source>
        <dbReference type="EMBL" id="ADJ44718.1"/>
    </source>
</evidence>
<dbReference type="Proteomes" id="UP000000328">
    <property type="component" value="Chromosome"/>
</dbReference>
<reference evidence="3 4" key="1">
    <citation type="journal article" date="2010" name="Cell Res.">
        <title>Complete genome sequence of the rifamycin SV-producing Amycolatopsis mediterranei U32 revealed its genetic characteristics in phylogeny and metabolism.</title>
        <authorList>
            <person name="Zhao W."/>
            <person name="Zhong Y."/>
            <person name="Yuan H."/>
            <person name="Wang J."/>
            <person name="Zheng H."/>
            <person name="Wang Y."/>
            <person name="Cen X."/>
            <person name="Xu F."/>
            <person name="Bai J."/>
            <person name="Han X."/>
            <person name="Lu G."/>
            <person name="Zhu Y."/>
            <person name="Shao Z."/>
            <person name="Yan H."/>
            <person name="Li C."/>
            <person name="Peng N."/>
            <person name="Zhang Z."/>
            <person name="Zhang Y."/>
            <person name="Lin W."/>
            <person name="Fan Y."/>
            <person name="Qin Z."/>
            <person name="Hu Y."/>
            <person name="Zhu B."/>
            <person name="Wang S."/>
            <person name="Ding X."/>
            <person name="Zhao G.P."/>
        </authorList>
    </citation>
    <scope>NUCLEOTIDE SEQUENCE [LARGE SCALE GENOMIC DNA]</scope>
    <source>
        <strain evidence="4">U-32</strain>
    </source>
</reference>
<accession>A0A0H3D5A2</accession>
<dbReference type="Pfam" id="PF20680">
    <property type="entry name" value="DUF6817"/>
    <property type="match status" value="1"/>
</dbReference>